<proteinExistence type="predicted"/>
<comment type="caution">
    <text evidence="2">The sequence shown here is derived from an EMBL/GenBank/DDBJ whole genome shotgun (WGS) entry which is preliminary data.</text>
</comment>
<accession>A0A8S3A109</accession>
<dbReference type="AlphaFoldDB" id="A0A8S3A109"/>
<evidence type="ECO:0000259" key="1">
    <source>
        <dbReference type="Pfam" id="PF08240"/>
    </source>
</evidence>
<organism evidence="2 3">
    <name type="scientific">Rotaria magnacalcarata</name>
    <dbReference type="NCBI Taxonomy" id="392030"/>
    <lineage>
        <taxon>Eukaryota</taxon>
        <taxon>Metazoa</taxon>
        <taxon>Spiralia</taxon>
        <taxon>Gnathifera</taxon>
        <taxon>Rotifera</taxon>
        <taxon>Eurotatoria</taxon>
        <taxon>Bdelloidea</taxon>
        <taxon>Philodinida</taxon>
        <taxon>Philodinidae</taxon>
        <taxon>Rotaria</taxon>
    </lineage>
</organism>
<dbReference type="InterPro" id="IPR013154">
    <property type="entry name" value="ADH-like_N"/>
</dbReference>
<dbReference type="InterPro" id="IPR011032">
    <property type="entry name" value="GroES-like_sf"/>
</dbReference>
<sequence length="55" mass="6118">FKDVLARYGLLEDIPRPPYIPGFECSGEVIDIGTSVTHVERGDRVVALTHFSAWS</sequence>
<feature type="domain" description="Alcohol dehydrogenase-like N-terminal" evidence="1">
    <location>
        <begin position="3"/>
        <end position="46"/>
    </location>
</feature>
<evidence type="ECO:0000313" key="2">
    <source>
        <dbReference type="EMBL" id="CAF4681407.1"/>
    </source>
</evidence>
<feature type="non-terminal residue" evidence="2">
    <location>
        <position position="55"/>
    </location>
</feature>
<dbReference type="Pfam" id="PF08240">
    <property type="entry name" value="ADH_N"/>
    <property type="match status" value="1"/>
</dbReference>
<feature type="non-terminal residue" evidence="2">
    <location>
        <position position="1"/>
    </location>
</feature>
<dbReference type="EMBL" id="CAJOBH010115047">
    <property type="protein sequence ID" value="CAF4681407.1"/>
    <property type="molecule type" value="Genomic_DNA"/>
</dbReference>
<protein>
    <recommendedName>
        <fullName evidence="1">Alcohol dehydrogenase-like N-terminal domain-containing protein</fullName>
    </recommendedName>
</protein>
<name>A0A8S3A109_9BILA</name>
<dbReference type="SUPFAM" id="SSF50129">
    <property type="entry name" value="GroES-like"/>
    <property type="match status" value="1"/>
</dbReference>
<reference evidence="2" key="1">
    <citation type="submission" date="2021-02" db="EMBL/GenBank/DDBJ databases">
        <authorList>
            <person name="Nowell W R."/>
        </authorList>
    </citation>
    <scope>NUCLEOTIDE SEQUENCE</scope>
</reference>
<evidence type="ECO:0000313" key="3">
    <source>
        <dbReference type="Proteomes" id="UP000681967"/>
    </source>
</evidence>
<dbReference type="Proteomes" id="UP000681967">
    <property type="component" value="Unassembled WGS sequence"/>
</dbReference>
<dbReference type="Gene3D" id="3.90.180.10">
    <property type="entry name" value="Medium-chain alcohol dehydrogenases, catalytic domain"/>
    <property type="match status" value="1"/>
</dbReference>
<gene>
    <name evidence="2" type="ORF">BYL167_LOCUS43360</name>
</gene>